<name>A0ABN2WWH0_9ACTN</name>
<sequence>MSDSRPCWYAFSASRSPRAAARCASRRARSFSRCAAAAALRCASARRCCSRCASASTDHTPEDRRRATPAPPTSKTVRKGNSLPCRRGPGSPAAVPWPDTPDAHGSGTRDGRPSMSHTTVNGATLHYDETGPADGTPVVLVHGHPFNRTLWDPQVRALAAAGYRAITFDLRGYGESGVTPGKVLLADFADDTAALLDHLGVERAVVGGVSMGGQIAMEFHLRHPERVLALVLSDSSAPAETEEGKAFRNRMADRLLAEGMAGYADEVIDKMLAPYNVTALPDTAARVLAMMRDTDPRGAAAALRGRAERPDYRDTLRTVTVPTLLLVGADDVYTPVADSEAVRALVPHADLTVVPDAGHLPGAEQPERFNAALLDFLRTRLS</sequence>
<dbReference type="PANTHER" id="PTHR43798">
    <property type="entry name" value="MONOACYLGLYCEROL LIPASE"/>
    <property type="match status" value="1"/>
</dbReference>
<dbReference type="PRINTS" id="PR00412">
    <property type="entry name" value="EPOXHYDRLASE"/>
</dbReference>
<feature type="domain" description="AB hydrolase-1" evidence="3">
    <location>
        <begin position="137"/>
        <end position="361"/>
    </location>
</feature>
<evidence type="ECO:0000259" key="3">
    <source>
        <dbReference type="Pfam" id="PF00561"/>
    </source>
</evidence>
<evidence type="ECO:0000313" key="5">
    <source>
        <dbReference type="Proteomes" id="UP001500897"/>
    </source>
</evidence>
<dbReference type="EMBL" id="BAAANS010000020">
    <property type="protein sequence ID" value="GAA2100393.1"/>
    <property type="molecule type" value="Genomic_DNA"/>
</dbReference>
<feature type="region of interest" description="Disordered" evidence="2">
    <location>
        <begin position="55"/>
        <end position="117"/>
    </location>
</feature>
<dbReference type="InterPro" id="IPR029058">
    <property type="entry name" value="AB_hydrolase_fold"/>
</dbReference>
<evidence type="ECO:0000313" key="4">
    <source>
        <dbReference type="EMBL" id="GAA2100393.1"/>
    </source>
</evidence>
<organism evidence="4 5">
    <name type="scientific">Kitasatospora saccharophila</name>
    <dbReference type="NCBI Taxonomy" id="407973"/>
    <lineage>
        <taxon>Bacteria</taxon>
        <taxon>Bacillati</taxon>
        <taxon>Actinomycetota</taxon>
        <taxon>Actinomycetes</taxon>
        <taxon>Kitasatosporales</taxon>
        <taxon>Streptomycetaceae</taxon>
        <taxon>Kitasatospora</taxon>
    </lineage>
</organism>
<keyword evidence="1" id="KW-0378">Hydrolase</keyword>
<keyword evidence="5" id="KW-1185">Reference proteome</keyword>
<protein>
    <recommendedName>
        <fullName evidence="3">AB hydrolase-1 domain-containing protein</fullName>
    </recommendedName>
</protein>
<dbReference type="PRINTS" id="PR00111">
    <property type="entry name" value="ABHYDROLASE"/>
</dbReference>
<dbReference type="InterPro" id="IPR050266">
    <property type="entry name" value="AB_hydrolase_sf"/>
</dbReference>
<dbReference type="Gene3D" id="3.40.50.1820">
    <property type="entry name" value="alpha/beta hydrolase"/>
    <property type="match status" value="1"/>
</dbReference>
<gene>
    <name evidence="4" type="ORF">GCM10009759_33200</name>
</gene>
<proteinExistence type="predicted"/>
<evidence type="ECO:0000256" key="2">
    <source>
        <dbReference type="SAM" id="MobiDB-lite"/>
    </source>
</evidence>
<evidence type="ECO:0000256" key="1">
    <source>
        <dbReference type="ARBA" id="ARBA00022801"/>
    </source>
</evidence>
<dbReference type="Proteomes" id="UP001500897">
    <property type="component" value="Unassembled WGS sequence"/>
</dbReference>
<dbReference type="SUPFAM" id="SSF53474">
    <property type="entry name" value="alpha/beta-Hydrolases"/>
    <property type="match status" value="1"/>
</dbReference>
<comment type="caution">
    <text evidence="4">The sequence shown here is derived from an EMBL/GenBank/DDBJ whole genome shotgun (WGS) entry which is preliminary data.</text>
</comment>
<dbReference type="PANTHER" id="PTHR43798:SF31">
    <property type="entry name" value="AB HYDROLASE SUPERFAMILY PROTEIN YCLE"/>
    <property type="match status" value="1"/>
</dbReference>
<dbReference type="Pfam" id="PF00561">
    <property type="entry name" value="Abhydrolase_1"/>
    <property type="match status" value="1"/>
</dbReference>
<dbReference type="InterPro" id="IPR000073">
    <property type="entry name" value="AB_hydrolase_1"/>
</dbReference>
<accession>A0ABN2WWH0</accession>
<reference evidence="4 5" key="1">
    <citation type="journal article" date="2019" name="Int. J. Syst. Evol. Microbiol.">
        <title>The Global Catalogue of Microorganisms (GCM) 10K type strain sequencing project: providing services to taxonomists for standard genome sequencing and annotation.</title>
        <authorList>
            <consortium name="The Broad Institute Genomics Platform"/>
            <consortium name="The Broad Institute Genome Sequencing Center for Infectious Disease"/>
            <person name="Wu L."/>
            <person name="Ma J."/>
        </authorList>
    </citation>
    <scope>NUCLEOTIDE SEQUENCE [LARGE SCALE GENOMIC DNA]</scope>
    <source>
        <strain evidence="4 5">JCM 14559</strain>
    </source>
</reference>
<dbReference type="InterPro" id="IPR000639">
    <property type="entry name" value="Epox_hydrolase-like"/>
</dbReference>